<dbReference type="PANTHER" id="PTHR10039:SF17">
    <property type="entry name" value="FUNGAL STAND N-TERMINAL GOODBYE DOMAIN-CONTAINING PROTEIN-RELATED"/>
    <property type="match status" value="1"/>
</dbReference>
<name>A0A8H5H4X4_9AGAR</name>
<keyword evidence="3" id="KW-1133">Transmembrane helix</keyword>
<gene>
    <name evidence="5" type="ORF">D9757_009457</name>
</gene>
<dbReference type="Gene3D" id="3.40.50.300">
    <property type="entry name" value="P-loop containing nucleotide triphosphate hydrolases"/>
    <property type="match status" value="1"/>
</dbReference>
<dbReference type="AlphaFoldDB" id="A0A8H5H4X4"/>
<evidence type="ECO:0000313" key="6">
    <source>
        <dbReference type="Proteomes" id="UP000518752"/>
    </source>
</evidence>
<evidence type="ECO:0000313" key="5">
    <source>
        <dbReference type="EMBL" id="KAF5376754.1"/>
    </source>
</evidence>
<dbReference type="InterPro" id="IPR056884">
    <property type="entry name" value="NPHP3-like_N"/>
</dbReference>
<proteinExistence type="predicted"/>
<dbReference type="Pfam" id="PF24883">
    <property type="entry name" value="NPHP3_N"/>
    <property type="match status" value="1"/>
</dbReference>
<evidence type="ECO:0000256" key="1">
    <source>
        <dbReference type="ARBA" id="ARBA00022737"/>
    </source>
</evidence>
<evidence type="ECO:0000256" key="3">
    <source>
        <dbReference type="SAM" id="Phobius"/>
    </source>
</evidence>
<keyword evidence="1" id="KW-0677">Repeat</keyword>
<reference evidence="5 6" key="1">
    <citation type="journal article" date="2020" name="ISME J.">
        <title>Uncovering the hidden diversity of litter-decomposition mechanisms in mushroom-forming fungi.</title>
        <authorList>
            <person name="Floudas D."/>
            <person name="Bentzer J."/>
            <person name="Ahren D."/>
            <person name="Johansson T."/>
            <person name="Persson P."/>
            <person name="Tunlid A."/>
        </authorList>
    </citation>
    <scope>NUCLEOTIDE SEQUENCE [LARGE SCALE GENOMIC DNA]</scope>
    <source>
        <strain evidence="5 6">CBS 406.79</strain>
    </source>
</reference>
<keyword evidence="3" id="KW-0472">Membrane</keyword>
<evidence type="ECO:0000259" key="4">
    <source>
        <dbReference type="Pfam" id="PF24883"/>
    </source>
</evidence>
<dbReference type="Proteomes" id="UP000518752">
    <property type="component" value="Unassembled WGS sequence"/>
</dbReference>
<keyword evidence="6" id="KW-1185">Reference proteome</keyword>
<feature type="region of interest" description="Disordered" evidence="2">
    <location>
        <begin position="366"/>
        <end position="411"/>
    </location>
</feature>
<organism evidence="5 6">
    <name type="scientific">Collybiopsis confluens</name>
    <dbReference type="NCBI Taxonomy" id="2823264"/>
    <lineage>
        <taxon>Eukaryota</taxon>
        <taxon>Fungi</taxon>
        <taxon>Dikarya</taxon>
        <taxon>Basidiomycota</taxon>
        <taxon>Agaricomycotina</taxon>
        <taxon>Agaricomycetes</taxon>
        <taxon>Agaricomycetidae</taxon>
        <taxon>Agaricales</taxon>
        <taxon>Marasmiineae</taxon>
        <taxon>Omphalotaceae</taxon>
        <taxon>Collybiopsis</taxon>
    </lineage>
</organism>
<feature type="domain" description="Nephrocystin 3-like N-terminal" evidence="4">
    <location>
        <begin position="145"/>
        <end position="306"/>
    </location>
</feature>
<dbReference type="InterPro" id="IPR027417">
    <property type="entry name" value="P-loop_NTPase"/>
</dbReference>
<protein>
    <recommendedName>
        <fullName evidence="4">Nephrocystin 3-like N-terminal domain-containing protein</fullName>
    </recommendedName>
</protein>
<dbReference type="EMBL" id="JAACJN010000088">
    <property type="protein sequence ID" value="KAF5376754.1"/>
    <property type="molecule type" value="Genomic_DNA"/>
</dbReference>
<accession>A0A8H5H4X4</accession>
<sequence length="485" mass="54350">MMPKIHLSSRRCQHWRCYKNKQMSFSFFILTLHLRVVQHSLTIMSEIENTQQKELEVLSLDPRAGAVSQAPPSSQVAILPNATNVEFRGSPALNAAGRDLNQTFNQYLGRDTLDVLRELLNPIPNPVKKQVGCTNRTGPCIKMLEELSQWTLEQDTTRIAWVHGAPNSGKSELAVSLAEKLRQMDEQVVLALTFHCVKGLDTWLPSALVPTICYSLAKKYPDYAAVLLDMFKRDVSLHVMSLPLREQLAILFKPLHAMDPSLQKPTVIIIDGLDEWGSALDQCNLLDTLQDHLGRITWIRVVITSRPEVDIDRAMLNRSLVKSFRLNRYFNPVELLESHVGIFQFGLFVLGILLAMLTSSKLSHRDHLESFPPSPTSRGSNVSLNLSENHYPRTSGRHRSQDSPGTNISGGIMSSVGGSQNIDSGNADYNNQNFKDASVQNNNYGININIHFHIHLGFGTDSVTLTRVVSFGLFGHGDAMIMRWF</sequence>
<keyword evidence="3" id="KW-0812">Transmembrane</keyword>
<dbReference type="PANTHER" id="PTHR10039">
    <property type="entry name" value="AMELOGENIN"/>
    <property type="match status" value="1"/>
</dbReference>
<evidence type="ECO:0000256" key="2">
    <source>
        <dbReference type="SAM" id="MobiDB-lite"/>
    </source>
</evidence>
<comment type="caution">
    <text evidence="5">The sequence shown here is derived from an EMBL/GenBank/DDBJ whole genome shotgun (WGS) entry which is preliminary data.</text>
</comment>
<feature type="transmembrane region" description="Helical" evidence="3">
    <location>
        <begin position="340"/>
        <end position="358"/>
    </location>
</feature>
<dbReference type="SUPFAM" id="SSF52540">
    <property type="entry name" value="P-loop containing nucleoside triphosphate hydrolases"/>
    <property type="match status" value="1"/>
</dbReference>
<dbReference type="OrthoDB" id="163438at2759"/>
<feature type="compositionally biased region" description="Polar residues" evidence="2">
    <location>
        <begin position="376"/>
        <end position="388"/>
    </location>
</feature>